<dbReference type="Gene3D" id="3.40.50.2000">
    <property type="entry name" value="Glycogen Phosphorylase B"/>
    <property type="match status" value="2"/>
</dbReference>
<dbReference type="Proteomes" id="UP000195913">
    <property type="component" value="Unassembled WGS sequence"/>
</dbReference>
<gene>
    <name evidence="6" type="ORF">FM101_15060</name>
</gene>
<dbReference type="InterPro" id="IPR050194">
    <property type="entry name" value="Glycosyltransferase_grp1"/>
</dbReference>
<name>A0A1R4GVY2_9MICC</name>
<dbReference type="Pfam" id="PF00534">
    <property type="entry name" value="Glycos_transf_1"/>
    <property type="match status" value="1"/>
</dbReference>
<dbReference type="GO" id="GO:0016757">
    <property type="term" value="F:glycosyltransferase activity"/>
    <property type="evidence" value="ECO:0007669"/>
    <property type="project" value="UniProtKB-KW"/>
</dbReference>
<feature type="domain" description="Glycosyl transferase family 1" evidence="4">
    <location>
        <begin position="236"/>
        <end position="393"/>
    </location>
</feature>
<keyword evidence="2 6" id="KW-0328">Glycosyltransferase</keyword>
<dbReference type="Pfam" id="PF13579">
    <property type="entry name" value="Glyco_trans_4_4"/>
    <property type="match status" value="1"/>
</dbReference>
<organism evidence="6 7">
    <name type="scientific">Arthrobacter rhombi</name>
    <dbReference type="NCBI Taxonomy" id="71253"/>
    <lineage>
        <taxon>Bacteria</taxon>
        <taxon>Bacillati</taxon>
        <taxon>Actinomycetota</taxon>
        <taxon>Actinomycetes</taxon>
        <taxon>Micrococcales</taxon>
        <taxon>Micrococcaceae</taxon>
        <taxon>Arthrobacter</taxon>
    </lineage>
</organism>
<dbReference type="PANTHER" id="PTHR45947">
    <property type="entry name" value="SULFOQUINOVOSYL TRANSFERASE SQD2"/>
    <property type="match status" value="1"/>
</dbReference>
<dbReference type="InterPro" id="IPR028098">
    <property type="entry name" value="Glyco_trans_4-like_N"/>
</dbReference>
<dbReference type="EMBL" id="FUHW01000052">
    <property type="protein sequence ID" value="SJM72416.1"/>
    <property type="molecule type" value="Genomic_DNA"/>
</dbReference>
<feature type="domain" description="Glycosyltransferase subfamily 4-like N-terminal" evidence="5">
    <location>
        <begin position="41"/>
        <end position="207"/>
    </location>
</feature>
<sequence length="425" mass="45297">MTHATDTAAPSPAAATSHPLRVAMLCLHTSPLDQPGSGDAGGMNVYVREVAQAMAAAGLIVEIFTRGPRNTPPVFLNERVTVHHIPAGPDGPVAKEGLPAYLPEITASIADGDYGPFDIIHSHYWMSGLVGLELAERWEVPLVHTMHTLAKVKRRLQQDAEETDSRVEAETLLARQATRLTANSRAEADELVNDYGAERARIDLVVPGVNLSTFHPAGPQMWIAEAGHTPGPAIDPLRLVFAGRIQKLKGPQVLLRALGLLARTRPDIEVELAIIGSRSGSKDLDLARLIDEEQLHQIAHLLPPSPAHELAAWFRAADVVAVPSYSESFGLVAMEAQACGTPVLAHDVGGLRHSVADGSTGVLVPDLSAESWAEAITHAATHRTEIAHMGKTAVERSHGFSWVHTATATRASYAKAASDSAEVAT</sequence>
<protein>
    <recommendedName>
        <fullName evidence="1">D-inositol 3-phosphate glycosyltransferase</fullName>
    </recommendedName>
</protein>
<evidence type="ECO:0000256" key="2">
    <source>
        <dbReference type="ARBA" id="ARBA00022676"/>
    </source>
</evidence>
<evidence type="ECO:0000256" key="1">
    <source>
        <dbReference type="ARBA" id="ARBA00021292"/>
    </source>
</evidence>
<dbReference type="InterPro" id="IPR001296">
    <property type="entry name" value="Glyco_trans_1"/>
</dbReference>
<evidence type="ECO:0000259" key="4">
    <source>
        <dbReference type="Pfam" id="PF00534"/>
    </source>
</evidence>
<dbReference type="RefSeq" id="WP_087001074.1">
    <property type="nucleotide sequence ID" value="NZ_FUHW01000052.1"/>
</dbReference>
<dbReference type="AlphaFoldDB" id="A0A1R4GVY2"/>
<evidence type="ECO:0000313" key="6">
    <source>
        <dbReference type="EMBL" id="SJM72416.1"/>
    </source>
</evidence>
<proteinExistence type="predicted"/>
<evidence type="ECO:0000256" key="3">
    <source>
        <dbReference type="ARBA" id="ARBA00022679"/>
    </source>
</evidence>
<keyword evidence="7" id="KW-1185">Reference proteome</keyword>
<dbReference type="SUPFAM" id="SSF53756">
    <property type="entry name" value="UDP-Glycosyltransferase/glycogen phosphorylase"/>
    <property type="match status" value="1"/>
</dbReference>
<dbReference type="PANTHER" id="PTHR45947:SF3">
    <property type="entry name" value="SULFOQUINOVOSYL TRANSFERASE SQD2"/>
    <property type="match status" value="1"/>
</dbReference>
<keyword evidence="3 6" id="KW-0808">Transferase</keyword>
<evidence type="ECO:0000259" key="5">
    <source>
        <dbReference type="Pfam" id="PF13579"/>
    </source>
</evidence>
<accession>A0A1R4GVY2</accession>
<reference evidence="6 7" key="1">
    <citation type="submission" date="2017-02" db="EMBL/GenBank/DDBJ databases">
        <authorList>
            <person name="Peterson S.W."/>
        </authorList>
    </citation>
    <scope>NUCLEOTIDE SEQUENCE [LARGE SCALE GENOMIC DNA]</scope>
    <source>
        <strain evidence="6 7">B Ar 00.02</strain>
    </source>
</reference>
<dbReference type="GO" id="GO:1901137">
    <property type="term" value="P:carbohydrate derivative biosynthetic process"/>
    <property type="evidence" value="ECO:0007669"/>
    <property type="project" value="UniProtKB-ARBA"/>
</dbReference>
<evidence type="ECO:0000313" key="7">
    <source>
        <dbReference type="Proteomes" id="UP000195913"/>
    </source>
</evidence>